<sequence>MSFLERIDECNTHDLAAFRPFEVEGVRYGWVRHDLAERLAGFGEVFAVSANAVVLSPALRDFAARSEAVERAVRVLESEGRIVGRRDEFYPVTQAFAALPVLQIERAAVPHFGVLAFGVHMNAFVRTRNGLQMWVARRAADKPTFPGMLDNAVAGGQPIGIGLRENLLKECHEEAGIPPEIAQRATSVGALSYCKETRNGLKPDVLYCFDLELPADFVPSNTDGEVEEFLLWPITRVAETVRDSQAFKPNCNLVIIDFLVRHGVIPPEHRDYLPICLGLRR</sequence>
<name>A0A080M906_9PROT</name>
<dbReference type="Gene3D" id="3.90.79.10">
    <property type="entry name" value="Nucleoside Triphosphate Pyrophosphohydrolase"/>
    <property type="match status" value="1"/>
</dbReference>
<dbReference type="CDD" id="cd03676">
    <property type="entry name" value="NUDIX_Tnr3_like"/>
    <property type="match status" value="1"/>
</dbReference>
<proteinExistence type="predicted"/>
<dbReference type="Proteomes" id="UP000021315">
    <property type="component" value="Unassembled WGS sequence"/>
</dbReference>
<dbReference type="GO" id="GO:0016853">
    <property type="term" value="F:isomerase activity"/>
    <property type="evidence" value="ECO:0007669"/>
    <property type="project" value="UniProtKB-KW"/>
</dbReference>
<keyword evidence="2" id="KW-0413">Isomerase</keyword>
<reference evidence="3 5" key="2">
    <citation type="journal article" date="2019" name="Microbiome">
        <title>Annotated bacterial chromosomes from frame-shift-corrected long-read metagenomic data.</title>
        <authorList>
            <person name="Arumugam K."/>
            <person name="Bagci C."/>
            <person name="Bessarab I."/>
            <person name="Beier S."/>
            <person name="Buchfink B."/>
            <person name="Gorska A."/>
            <person name="Qiu G."/>
            <person name="Huson D.H."/>
            <person name="Williams R.B.H."/>
        </authorList>
    </citation>
    <scope>NUCLEOTIDE SEQUENCE [LARGE SCALE GENOMIC DNA]</scope>
    <source>
        <strain evidence="3">SSA1</strain>
    </source>
</reference>
<evidence type="ECO:0000259" key="1">
    <source>
        <dbReference type="PROSITE" id="PS51462"/>
    </source>
</evidence>
<evidence type="ECO:0000313" key="2">
    <source>
        <dbReference type="EMBL" id="KFB77733.1"/>
    </source>
</evidence>
<keyword evidence="4" id="KW-1185">Reference proteome</keyword>
<evidence type="ECO:0000313" key="5">
    <source>
        <dbReference type="Proteomes" id="UP000509684"/>
    </source>
</evidence>
<evidence type="ECO:0000313" key="3">
    <source>
        <dbReference type="EMBL" id="QLH52248.1"/>
    </source>
</evidence>
<dbReference type="InterPro" id="IPR000086">
    <property type="entry name" value="NUDIX_hydrolase_dom"/>
</dbReference>
<dbReference type="KEGG" id="acog:HWD57_22595"/>
<dbReference type="InterPro" id="IPR031804">
    <property type="entry name" value="DUF4743"/>
</dbReference>
<reference evidence="3" key="3">
    <citation type="submission" date="2020-06" db="EMBL/GenBank/DDBJ databases">
        <authorList>
            <person name="Arumugam K."/>
            <person name="Besarab I."/>
            <person name="Haryono M."/>
            <person name="Bagci C."/>
            <person name="Beier S."/>
            <person name="Buchfink B."/>
            <person name="Gorska A."/>
            <person name="Qiu G."/>
            <person name="Huson D.H."/>
            <person name="Williams R.B."/>
        </authorList>
    </citation>
    <scope>NUCLEOTIDE SEQUENCE</scope>
    <source>
        <strain evidence="3">SSA1</strain>
    </source>
</reference>
<dbReference type="Proteomes" id="UP000509684">
    <property type="component" value="Chromosome"/>
</dbReference>
<protein>
    <submittedName>
        <fullName evidence="3">DUF4743 domain-containing protein</fullName>
    </submittedName>
    <submittedName>
        <fullName evidence="2">Isopentenyl-diphosphate delta-isomerase</fullName>
    </submittedName>
</protein>
<reference evidence="2 4" key="1">
    <citation type="submission" date="2014-02" db="EMBL/GenBank/DDBJ databases">
        <title>Expanding our view of genomic diversity in Candidatus Accumulibacter clades.</title>
        <authorList>
            <person name="Skennerton C.T."/>
            <person name="Barr J.J."/>
            <person name="Slater F.R."/>
            <person name="Bond P.L."/>
            <person name="Tyson G.W."/>
        </authorList>
    </citation>
    <scope>NUCLEOTIDE SEQUENCE [LARGE SCALE GENOMIC DNA]</scope>
    <source>
        <strain evidence="4">SK-02</strain>
    </source>
</reference>
<dbReference type="PANTHER" id="PTHR13622:SF8">
    <property type="entry name" value="THIAMIN PYROPHOSPHOKINASE 1"/>
    <property type="match status" value="1"/>
</dbReference>
<accession>A0A7D5NHE0</accession>
<accession>A0A080M906</accession>
<feature type="domain" description="Nudix hydrolase" evidence="1">
    <location>
        <begin position="116"/>
        <end position="257"/>
    </location>
</feature>
<organism evidence="2 4">
    <name type="scientific">Candidatus Accumulibacter cognatus</name>
    <dbReference type="NCBI Taxonomy" id="2954383"/>
    <lineage>
        <taxon>Bacteria</taxon>
        <taxon>Pseudomonadati</taxon>
        <taxon>Pseudomonadota</taxon>
        <taxon>Betaproteobacteria</taxon>
        <taxon>Candidatus Accumulibacter</taxon>
    </lineage>
</organism>
<dbReference type="AlphaFoldDB" id="A0A080M906"/>
<dbReference type="EMBL" id="JDST02000018">
    <property type="protein sequence ID" value="KFB77733.1"/>
    <property type="molecule type" value="Genomic_DNA"/>
</dbReference>
<dbReference type="PANTHER" id="PTHR13622">
    <property type="entry name" value="THIAMIN PYROPHOSPHOKINASE"/>
    <property type="match status" value="1"/>
</dbReference>
<dbReference type="PROSITE" id="PS51462">
    <property type="entry name" value="NUDIX"/>
    <property type="match status" value="1"/>
</dbReference>
<dbReference type="SUPFAM" id="SSF55811">
    <property type="entry name" value="Nudix"/>
    <property type="match status" value="1"/>
</dbReference>
<dbReference type="InterPro" id="IPR015797">
    <property type="entry name" value="NUDIX_hydrolase-like_dom_sf"/>
</dbReference>
<dbReference type="Pfam" id="PF15916">
    <property type="entry name" value="DUF4743"/>
    <property type="match status" value="1"/>
</dbReference>
<gene>
    <name evidence="2" type="ORF">AW06_001107</name>
    <name evidence="3" type="ORF">HWD57_22595</name>
</gene>
<dbReference type="RefSeq" id="WP_034946189.1">
    <property type="nucleotide sequence ID" value="NZ_JDST02000018.1"/>
</dbReference>
<dbReference type="GO" id="GO:0044715">
    <property type="term" value="F:8-oxo-dGDP phosphatase activity"/>
    <property type="evidence" value="ECO:0007669"/>
    <property type="project" value="TreeGrafter"/>
</dbReference>
<dbReference type="EMBL" id="CP058708">
    <property type="protein sequence ID" value="QLH52248.1"/>
    <property type="molecule type" value="Genomic_DNA"/>
</dbReference>
<evidence type="ECO:0000313" key="4">
    <source>
        <dbReference type="Proteomes" id="UP000021315"/>
    </source>
</evidence>
<dbReference type="FunFam" id="3.90.79.10:FF:000019">
    <property type="entry name" value="Thiamin pyrophosphokinase, putative"/>
    <property type="match status" value="1"/>
</dbReference>
<dbReference type="STRING" id="1453999.AW06_001107"/>